<comment type="similarity">
    <text evidence="1">Belongs to the short-chain dehydrogenases/reductases (SDR) family.</text>
</comment>
<dbReference type="Proteomes" id="UP001291930">
    <property type="component" value="Unassembled WGS sequence"/>
</dbReference>
<reference evidence="4" key="1">
    <citation type="submission" date="2023-11" db="EMBL/GenBank/DDBJ databases">
        <title>Genome Sequence of Bacillus pseudomycoides stain BUPM19.</title>
        <authorList>
            <person name="Farhat A."/>
        </authorList>
    </citation>
    <scope>NUCLEOTIDE SEQUENCE [LARGE SCALE GENOMIC DNA]</scope>
    <source>
        <strain evidence="4">BUPM19</strain>
    </source>
</reference>
<dbReference type="PRINTS" id="PR00081">
    <property type="entry name" value="GDHRDH"/>
</dbReference>
<protein>
    <submittedName>
        <fullName evidence="3">SDR family oxidoreductase</fullName>
    </submittedName>
</protein>
<sequence length="230" mass="25590">MKYYTYCWAKTSLEAGAIVICAARKENEFKELYSQFPLTAIFLEVDVRDAELVKQMVQSVISNYGQVDIMIANAGVLRDSLLINMTCEDWNEFINTNLNGVFNCTYAVIEHMVERQTGHIINVSSSAATRVNIGQANYCASKAGVEMFTKVAAMELGPHGIRVNCLSPGILEEGMGAELVKKQKIWERYHRRMALRRAGTSYEISKAALFLVTDSSSYVNGHVLEVNGGL</sequence>
<dbReference type="Pfam" id="PF13561">
    <property type="entry name" value="adh_short_C2"/>
    <property type="match status" value="1"/>
</dbReference>
<evidence type="ECO:0000256" key="1">
    <source>
        <dbReference type="ARBA" id="ARBA00006484"/>
    </source>
</evidence>
<dbReference type="RefSeq" id="WP_374218634.1">
    <property type="nucleotide sequence ID" value="NZ_JAXOVW010000048.1"/>
</dbReference>
<evidence type="ECO:0000313" key="4">
    <source>
        <dbReference type="Proteomes" id="UP001291930"/>
    </source>
</evidence>
<proteinExistence type="inferred from homology"/>
<dbReference type="PROSITE" id="PS00061">
    <property type="entry name" value="ADH_SHORT"/>
    <property type="match status" value="1"/>
</dbReference>
<name>A0ABU5K076_9BACI</name>
<keyword evidence="4" id="KW-1185">Reference proteome</keyword>
<evidence type="ECO:0000256" key="2">
    <source>
        <dbReference type="ARBA" id="ARBA00023002"/>
    </source>
</evidence>
<evidence type="ECO:0000313" key="3">
    <source>
        <dbReference type="EMBL" id="MDZ5609070.1"/>
    </source>
</evidence>
<accession>A0ABU5K076</accession>
<gene>
    <name evidence="3" type="ORF">U2I54_18875</name>
</gene>
<dbReference type="SUPFAM" id="SSF51735">
    <property type="entry name" value="NAD(P)-binding Rossmann-fold domains"/>
    <property type="match status" value="1"/>
</dbReference>
<organism evidence="3 4">
    <name type="scientific">Bacillus bingmayongensis</name>
    <dbReference type="NCBI Taxonomy" id="1150157"/>
    <lineage>
        <taxon>Bacteria</taxon>
        <taxon>Bacillati</taxon>
        <taxon>Bacillota</taxon>
        <taxon>Bacilli</taxon>
        <taxon>Bacillales</taxon>
        <taxon>Bacillaceae</taxon>
        <taxon>Bacillus</taxon>
    </lineage>
</organism>
<keyword evidence="2" id="KW-0560">Oxidoreductase</keyword>
<dbReference type="InterPro" id="IPR036291">
    <property type="entry name" value="NAD(P)-bd_dom_sf"/>
</dbReference>
<dbReference type="Gene3D" id="3.40.50.720">
    <property type="entry name" value="NAD(P)-binding Rossmann-like Domain"/>
    <property type="match status" value="1"/>
</dbReference>
<comment type="caution">
    <text evidence="3">The sequence shown here is derived from an EMBL/GenBank/DDBJ whole genome shotgun (WGS) entry which is preliminary data.</text>
</comment>
<dbReference type="InterPro" id="IPR002347">
    <property type="entry name" value="SDR_fam"/>
</dbReference>
<dbReference type="EMBL" id="JAXOVW010000048">
    <property type="protein sequence ID" value="MDZ5609070.1"/>
    <property type="molecule type" value="Genomic_DNA"/>
</dbReference>
<dbReference type="InterPro" id="IPR020904">
    <property type="entry name" value="Sc_DH/Rdtase_CS"/>
</dbReference>
<dbReference type="PRINTS" id="PR00080">
    <property type="entry name" value="SDRFAMILY"/>
</dbReference>
<dbReference type="PANTHER" id="PTHR42760:SF133">
    <property type="entry name" value="3-OXOACYL-[ACYL-CARRIER-PROTEIN] REDUCTASE"/>
    <property type="match status" value="1"/>
</dbReference>
<dbReference type="PANTHER" id="PTHR42760">
    <property type="entry name" value="SHORT-CHAIN DEHYDROGENASES/REDUCTASES FAMILY MEMBER"/>
    <property type="match status" value="1"/>
</dbReference>